<reference evidence="1 2" key="1">
    <citation type="journal article" date="2003" name="DNA Res.">
        <title>Complete genome structure of Gloeobacter violaceus PCC 7421, a cyanobacterium that lacks thylakoids.</title>
        <authorList>
            <person name="Nakamura Y."/>
            <person name="Kaneko T."/>
            <person name="Sato S."/>
            <person name="Mimuro M."/>
            <person name="Miyashita H."/>
            <person name="Tsuchiya T."/>
            <person name="Sasamoto S."/>
            <person name="Watanabe A."/>
            <person name="Kawashima K."/>
            <person name="Kishida Y."/>
            <person name="Kiyokawa C."/>
            <person name="Kohara M."/>
            <person name="Matsumoto M."/>
            <person name="Matsuno A."/>
            <person name="Nakazaki N."/>
            <person name="Shimpo S."/>
            <person name="Takeuchi C."/>
            <person name="Yamada M."/>
            <person name="Tabata S."/>
        </authorList>
    </citation>
    <scope>NUCLEOTIDE SEQUENCE [LARGE SCALE GENOMIC DNA]</scope>
    <source>
        <strain evidence="2">ATCC 29082 / PCC 7421</strain>
    </source>
</reference>
<reference evidence="1 2" key="2">
    <citation type="journal article" date="2003" name="DNA Res.">
        <title>Complete genome structure of Gloeobacter violaceus PCC 7421, a cyanobacterium that lacks thylakoids (supplement).</title>
        <authorList>
            <person name="Nakamura Y."/>
            <person name="Kaneko T."/>
            <person name="Sato S."/>
            <person name="Mimuro M."/>
            <person name="Miyashita H."/>
            <person name="Tsuchiya T."/>
            <person name="Sasamoto S."/>
            <person name="Watanabe A."/>
            <person name="Kawashima K."/>
            <person name="Kishida Y."/>
            <person name="Kiyokawa C."/>
            <person name="Kohara M."/>
            <person name="Matsumoto M."/>
            <person name="Matsuno A."/>
            <person name="Nakazaki N."/>
            <person name="Shimpo S."/>
            <person name="Takeuchi C."/>
            <person name="Yamada M."/>
            <person name="Tabata S."/>
        </authorList>
    </citation>
    <scope>NUCLEOTIDE SEQUENCE [LARGE SCALE GENOMIC DNA]</scope>
    <source>
        <strain evidence="2">ATCC 29082 / PCC 7421</strain>
    </source>
</reference>
<proteinExistence type="predicted"/>
<dbReference type="STRING" id="251221.gene:10759782"/>
<dbReference type="HOGENOM" id="CLU_198993_0_0_3"/>
<sequence length="77" mass="8450">MKRKIAVTLDEEALAFLDAQAGGNRSDYLNALLHRQRSAQRRAELIASLKHDAEDPEYLAELAAWDGVAGDSIGAER</sequence>
<dbReference type="InParanoid" id="Q7NI96"/>
<keyword evidence="2" id="KW-1185">Reference proteome</keyword>
<dbReference type="RefSeq" id="WP_011142284.1">
    <property type="nucleotide sequence ID" value="NC_005125.1"/>
</dbReference>
<name>Q7NI96_GLOVI</name>
<gene>
    <name evidence="1" type="ordered locus">gsr2287</name>
</gene>
<dbReference type="KEGG" id="gvi:gsr2287"/>
<dbReference type="AlphaFoldDB" id="Q7NI96"/>
<dbReference type="PhylomeDB" id="Q7NI96"/>
<dbReference type="EMBL" id="BA000045">
    <property type="protein sequence ID" value="BAC90228.1"/>
    <property type="molecule type" value="Genomic_DNA"/>
</dbReference>
<evidence type="ECO:0000313" key="1">
    <source>
        <dbReference type="EMBL" id="BAC90228.1"/>
    </source>
</evidence>
<accession>Q7NI96</accession>
<dbReference type="eggNOG" id="ENOG5032ZQU">
    <property type="taxonomic scope" value="Bacteria"/>
</dbReference>
<evidence type="ECO:0000313" key="2">
    <source>
        <dbReference type="Proteomes" id="UP000000557"/>
    </source>
</evidence>
<organism evidence="1 2">
    <name type="scientific">Gloeobacter violaceus (strain ATCC 29082 / PCC 7421)</name>
    <dbReference type="NCBI Taxonomy" id="251221"/>
    <lineage>
        <taxon>Bacteria</taxon>
        <taxon>Bacillati</taxon>
        <taxon>Cyanobacteriota</taxon>
        <taxon>Cyanophyceae</taxon>
        <taxon>Gloeobacterales</taxon>
        <taxon>Gloeobacteraceae</taxon>
        <taxon>Gloeobacter</taxon>
    </lineage>
</organism>
<dbReference type="EnsemblBacteria" id="BAC90228">
    <property type="protein sequence ID" value="BAC90228"/>
    <property type="gene ID" value="BAC90228"/>
</dbReference>
<dbReference type="Proteomes" id="UP000000557">
    <property type="component" value="Chromosome"/>
</dbReference>
<protein>
    <submittedName>
        <fullName evidence="1">Gsr2287 protein</fullName>
    </submittedName>
</protein>
<dbReference type="OrthoDB" id="517697at2"/>